<reference evidence="2 3" key="1">
    <citation type="journal article" date="2018" name="Biotechnol. Biofuels">
        <title>Integrative visual omics of the white-rot fungus Polyporus brumalis exposes the biotechnological potential of its oxidative enzymes for delignifying raw plant biomass.</title>
        <authorList>
            <person name="Miyauchi S."/>
            <person name="Rancon A."/>
            <person name="Drula E."/>
            <person name="Hage H."/>
            <person name="Chaduli D."/>
            <person name="Favel A."/>
            <person name="Grisel S."/>
            <person name="Henrissat B."/>
            <person name="Herpoel-Gimbert I."/>
            <person name="Ruiz-Duenas F.J."/>
            <person name="Chevret D."/>
            <person name="Hainaut M."/>
            <person name="Lin J."/>
            <person name="Wang M."/>
            <person name="Pangilinan J."/>
            <person name="Lipzen A."/>
            <person name="Lesage-Meessen L."/>
            <person name="Navarro D."/>
            <person name="Riley R."/>
            <person name="Grigoriev I.V."/>
            <person name="Zhou S."/>
            <person name="Raouche S."/>
            <person name="Rosso M.N."/>
        </authorList>
    </citation>
    <scope>NUCLEOTIDE SEQUENCE [LARGE SCALE GENOMIC DNA]</scope>
    <source>
        <strain evidence="2 3">BRFM 1820</strain>
    </source>
</reference>
<name>A0A371CUC8_9APHY</name>
<dbReference type="Gene3D" id="1.10.510.10">
    <property type="entry name" value="Transferase(Phosphotransferase) domain 1"/>
    <property type="match status" value="1"/>
</dbReference>
<proteinExistence type="predicted"/>
<feature type="domain" description="Fungal-type protein kinase" evidence="1">
    <location>
        <begin position="39"/>
        <end position="405"/>
    </location>
</feature>
<dbReference type="OrthoDB" id="2802734at2759"/>
<evidence type="ECO:0000313" key="2">
    <source>
        <dbReference type="EMBL" id="RDX43904.1"/>
    </source>
</evidence>
<dbReference type="SUPFAM" id="SSF56112">
    <property type="entry name" value="Protein kinase-like (PK-like)"/>
    <property type="match status" value="1"/>
</dbReference>
<dbReference type="InterPro" id="IPR011009">
    <property type="entry name" value="Kinase-like_dom_sf"/>
</dbReference>
<dbReference type="PANTHER" id="PTHR38248">
    <property type="entry name" value="FUNK1 6"/>
    <property type="match status" value="1"/>
</dbReference>
<evidence type="ECO:0000259" key="1">
    <source>
        <dbReference type="Pfam" id="PF17667"/>
    </source>
</evidence>
<organism evidence="2 3">
    <name type="scientific">Lentinus brumalis</name>
    <dbReference type="NCBI Taxonomy" id="2498619"/>
    <lineage>
        <taxon>Eukaryota</taxon>
        <taxon>Fungi</taxon>
        <taxon>Dikarya</taxon>
        <taxon>Basidiomycota</taxon>
        <taxon>Agaricomycotina</taxon>
        <taxon>Agaricomycetes</taxon>
        <taxon>Polyporales</taxon>
        <taxon>Polyporaceae</taxon>
        <taxon>Lentinus</taxon>
    </lineage>
</organism>
<dbReference type="Pfam" id="PF17667">
    <property type="entry name" value="Pkinase_fungal"/>
    <property type="match status" value="1"/>
</dbReference>
<dbReference type="STRING" id="139420.A0A371CUC8"/>
<evidence type="ECO:0000313" key="3">
    <source>
        <dbReference type="Proteomes" id="UP000256964"/>
    </source>
</evidence>
<dbReference type="PANTHER" id="PTHR38248:SF2">
    <property type="entry name" value="FUNK1 11"/>
    <property type="match status" value="1"/>
</dbReference>
<protein>
    <recommendedName>
        <fullName evidence="1">Fungal-type protein kinase domain-containing protein</fullName>
    </recommendedName>
</protein>
<sequence>MQRIGRFESWAELVVPIEVVVDEWECAFTFDSEREHHLKRTNHGDTALDRVMKHVGQLFTRHHRMHVYALYVFRDQARMLYFDRAYTLVSEPFKYGTAQDVALHTFFWKIARMSQGQLGFDPTIVPANPEDVVAMLAYAPNTPSDYVEEQIYRTLSVKPKRPAASISSQWPPYELTMCGKRYVIARPIFVSLAFYGRCTRGYLAYDIDGKAVSFMKDSWRLDLKRVQPEHEVYERFQRKGVTRGVLTCLGHENVPNTDGSWQRTRTQQLLSSSRPARGHYRLLFHQVCRPLTDFEDFEELTEIMCEAVIAHRDAWRKGRVLHRDVSVGNIMIYEEGRGEDVVRSGMLCDWDLCKYQEQMSEIQDVPRTIKRIGTWYFRSALSLLFPGKLYELADDLESFVHVYHYCVLRFHVTDRTPSLAAFVQDTYGCVRVRQSDGAHIGGLTKLHHIKLARPPMRVQANPAVDQFLSEIAKLCSQHYSTINIEDLRATYDPPKKVEVELQKAPRAKNAWLYEVYEATQAVVKRTHSEFEETRQVARTKPTAPLSRVATTSDLPLLKDHNALVEILLRYALGGPDARGEPVRWPAKSTKCEDLFEGTSVAPRKGNHFSSSYQSHDPME</sequence>
<dbReference type="Proteomes" id="UP000256964">
    <property type="component" value="Unassembled WGS sequence"/>
</dbReference>
<dbReference type="AlphaFoldDB" id="A0A371CUC8"/>
<dbReference type="InterPro" id="IPR040976">
    <property type="entry name" value="Pkinase_fungal"/>
</dbReference>
<gene>
    <name evidence="2" type="ORF">OH76DRAFT_1360564</name>
</gene>
<accession>A0A371CUC8</accession>
<dbReference type="EMBL" id="KZ857458">
    <property type="protein sequence ID" value="RDX43904.1"/>
    <property type="molecule type" value="Genomic_DNA"/>
</dbReference>
<keyword evidence="3" id="KW-1185">Reference proteome</keyword>